<evidence type="ECO:0000259" key="12">
    <source>
        <dbReference type="Pfam" id="PF17792"/>
    </source>
</evidence>
<dbReference type="InterPro" id="IPR036206">
    <property type="entry name" value="ThiamineP_synth_sf"/>
</dbReference>
<evidence type="ECO:0000256" key="7">
    <source>
        <dbReference type="ARBA" id="ARBA00047851"/>
    </source>
</evidence>
<dbReference type="GO" id="GO:0009228">
    <property type="term" value="P:thiamine biosynthetic process"/>
    <property type="evidence" value="ECO:0007669"/>
    <property type="project" value="UniProtKB-KW"/>
</dbReference>
<dbReference type="Pfam" id="PF02581">
    <property type="entry name" value="TMP-TENI"/>
    <property type="match status" value="1"/>
</dbReference>
<dbReference type="Pfam" id="PF17792">
    <property type="entry name" value="ThiD2"/>
    <property type="match status" value="1"/>
</dbReference>
<evidence type="ECO:0000256" key="8">
    <source>
        <dbReference type="ARBA" id="ARBA00047883"/>
    </source>
</evidence>
<keyword evidence="3" id="KW-0479">Metal-binding</keyword>
<evidence type="ECO:0000313" key="13">
    <source>
        <dbReference type="EMBL" id="TET29009.1"/>
    </source>
</evidence>
<dbReference type="InterPro" id="IPR034291">
    <property type="entry name" value="TMP_synthase"/>
</dbReference>
<reference evidence="13 14" key="1">
    <citation type="submission" date="2019-03" db="EMBL/GenBank/DDBJ databases">
        <title>Metabolic potential of uncultured bacteria and archaea associated with petroleum seepage in deep-sea sediments.</title>
        <authorList>
            <person name="Dong X."/>
            <person name="Hubert C."/>
        </authorList>
    </citation>
    <scope>NUCLEOTIDE SEQUENCE [LARGE SCALE GENOMIC DNA]</scope>
    <source>
        <strain evidence="13">E44_bin3</strain>
    </source>
</reference>
<evidence type="ECO:0000256" key="2">
    <source>
        <dbReference type="ARBA" id="ARBA00022679"/>
    </source>
</evidence>
<dbReference type="Proteomes" id="UP000316517">
    <property type="component" value="Unassembled WGS sequence"/>
</dbReference>
<dbReference type="GO" id="GO:0004789">
    <property type="term" value="F:thiamine-phosphate diphosphorylase activity"/>
    <property type="evidence" value="ECO:0007669"/>
    <property type="project" value="UniProtKB-EC"/>
</dbReference>
<dbReference type="GO" id="GO:0005737">
    <property type="term" value="C:cytoplasm"/>
    <property type="evidence" value="ECO:0007669"/>
    <property type="project" value="TreeGrafter"/>
</dbReference>
<dbReference type="EMBL" id="SOJT01000103">
    <property type="protein sequence ID" value="TET29009.1"/>
    <property type="molecule type" value="Genomic_DNA"/>
</dbReference>
<proteinExistence type="inferred from homology"/>
<evidence type="ECO:0000313" key="14">
    <source>
        <dbReference type="Proteomes" id="UP000316517"/>
    </source>
</evidence>
<protein>
    <recommendedName>
        <fullName evidence="9">Thiamine-phosphate synthase</fullName>
        <ecNumber evidence="9">2.5.1.3</ecNumber>
    </recommendedName>
    <alternativeName>
        <fullName evidence="9">Thiamine-phosphate pyrophosphorylase</fullName>
    </alternativeName>
</protein>
<dbReference type="HAMAP" id="MF_00097">
    <property type="entry name" value="TMP_synthase"/>
    <property type="match status" value="1"/>
</dbReference>
<keyword evidence="5 9" id="KW-0784">Thiamine biosynthesis</keyword>
<comment type="catalytic activity">
    <reaction evidence="7 9">
        <text>2-(2-carboxy-4-methylthiazol-5-yl)ethyl phosphate + 4-amino-2-methyl-5-(diphosphooxymethyl)pyrimidine + 2 H(+) = thiamine phosphate + CO2 + diphosphate</text>
        <dbReference type="Rhea" id="RHEA:47848"/>
        <dbReference type="ChEBI" id="CHEBI:15378"/>
        <dbReference type="ChEBI" id="CHEBI:16526"/>
        <dbReference type="ChEBI" id="CHEBI:33019"/>
        <dbReference type="ChEBI" id="CHEBI:37575"/>
        <dbReference type="ChEBI" id="CHEBI:57841"/>
        <dbReference type="ChEBI" id="CHEBI:62890"/>
        <dbReference type="EC" id="2.5.1.3"/>
    </reaction>
</comment>
<dbReference type="PANTHER" id="PTHR20857:SF23">
    <property type="entry name" value="THIAMINE BIOSYNTHETIC BIFUNCTIONAL ENZYME"/>
    <property type="match status" value="1"/>
</dbReference>
<comment type="similarity">
    <text evidence="9">Belongs to the thiamine-phosphate synthase family.</text>
</comment>
<dbReference type="FunFam" id="3.20.20.70:FF:000096">
    <property type="entry name" value="Thiamine-phosphate synthase"/>
    <property type="match status" value="1"/>
</dbReference>
<keyword evidence="4" id="KW-0460">Magnesium</keyword>
<evidence type="ECO:0000256" key="10">
    <source>
        <dbReference type="RuleBase" id="RU004253"/>
    </source>
</evidence>
<dbReference type="GO" id="GO:0046872">
    <property type="term" value="F:metal ion binding"/>
    <property type="evidence" value="ECO:0007669"/>
    <property type="project" value="UniProtKB-KW"/>
</dbReference>
<evidence type="ECO:0000256" key="5">
    <source>
        <dbReference type="ARBA" id="ARBA00022977"/>
    </source>
</evidence>
<dbReference type="InterPro" id="IPR022998">
    <property type="entry name" value="ThiamineP_synth_TenI"/>
</dbReference>
<dbReference type="CDD" id="cd00564">
    <property type="entry name" value="TMP_TenI"/>
    <property type="match status" value="1"/>
</dbReference>
<dbReference type="Gene3D" id="3.20.20.70">
    <property type="entry name" value="Aldolase class I"/>
    <property type="match status" value="1"/>
</dbReference>
<evidence type="ECO:0000259" key="11">
    <source>
        <dbReference type="Pfam" id="PF02581"/>
    </source>
</evidence>
<comment type="catalytic activity">
    <reaction evidence="8 9">
        <text>2-[(2R,5Z)-2-carboxy-4-methylthiazol-5(2H)-ylidene]ethyl phosphate + 4-amino-2-methyl-5-(diphosphooxymethyl)pyrimidine + 2 H(+) = thiamine phosphate + CO2 + diphosphate</text>
        <dbReference type="Rhea" id="RHEA:47844"/>
        <dbReference type="ChEBI" id="CHEBI:15378"/>
        <dbReference type="ChEBI" id="CHEBI:16526"/>
        <dbReference type="ChEBI" id="CHEBI:33019"/>
        <dbReference type="ChEBI" id="CHEBI:37575"/>
        <dbReference type="ChEBI" id="CHEBI:57841"/>
        <dbReference type="ChEBI" id="CHEBI:62899"/>
        <dbReference type="EC" id="2.5.1.3"/>
    </reaction>
</comment>
<dbReference type="InterPro" id="IPR013785">
    <property type="entry name" value="Aldolase_TIM"/>
</dbReference>
<evidence type="ECO:0000256" key="6">
    <source>
        <dbReference type="ARBA" id="ARBA00047334"/>
    </source>
</evidence>
<name>A0A523TGE7_UNCAE</name>
<evidence type="ECO:0000256" key="9">
    <source>
        <dbReference type="RuleBase" id="RU003826"/>
    </source>
</evidence>
<accession>A0A523TGE7</accession>
<evidence type="ECO:0000256" key="4">
    <source>
        <dbReference type="ARBA" id="ARBA00022842"/>
    </source>
</evidence>
<dbReference type="SUPFAM" id="SSF51391">
    <property type="entry name" value="Thiamin phosphate synthase"/>
    <property type="match status" value="1"/>
</dbReference>
<evidence type="ECO:0000256" key="1">
    <source>
        <dbReference type="ARBA" id="ARBA00005165"/>
    </source>
</evidence>
<feature type="domain" description="ThiD2" evidence="12">
    <location>
        <begin position="1"/>
        <end position="114"/>
    </location>
</feature>
<dbReference type="AlphaFoldDB" id="A0A523TGE7"/>
<dbReference type="EC" id="2.5.1.3" evidence="9"/>
<feature type="non-terminal residue" evidence="13">
    <location>
        <position position="1"/>
    </location>
</feature>
<dbReference type="NCBIfam" id="TIGR00693">
    <property type="entry name" value="thiE"/>
    <property type="match status" value="1"/>
</dbReference>
<comment type="catalytic activity">
    <reaction evidence="6 9">
        <text>4-methyl-5-(2-phosphooxyethyl)-thiazole + 4-amino-2-methyl-5-(diphosphooxymethyl)pyrimidine + H(+) = thiamine phosphate + diphosphate</text>
        <dbReference type="Rhea" id="RHEA:22328"/>
        <dbReference type="ChEBI" id="CHEBI:15378"/>
        <dbReference type="ChEBI" id="CHEBI:33019"/>
        <dbReference type="ChEBI" id="CHEBI:37575"/>
        <dbReference type="ChEBI" id="CHEBI:57841"/>
        <dbReference type="ChEBI" id="CHEBI:58296"/>
        <dbReference type="EC" id="2.5.1.3"/>
    </reaction>
</comment>
<dbReference type="InterPro" id="IPR041397">
    <property type="entry name" value="ThiD2"/>
</dbReference>
<dbReference type="PANTHER" id="PTHR20857">
    <property type="entry name" value="THIAMINE-PHOSPHATE PYROPHOSPHORYLASE"/>
    <property type="match status" value="1"/>
</dbReference>
<gene>
    <name evidence="13" type="primary">thiE</name>
    <name evidence="13" type="ORF">E3J68_02510</name>
</gene>
<comment type="pathway">
    <text evidence="1 10">Cofactor biosynthesis; thiamine diphosphate biosynthesis; thiamine phosphate from 4-amino-2-methyl-5-diphosphomethylpyrimidine and 4-methyl-5-(2-phosphoethyl)-thiazole: step 1/1.</text>
</comment>
<dbReference type="PIRSF" id="PIRSF000512">
    <property type="entry name" value="TMP_PPase_Cyanobac_prd"/>
    <property type="match status" value="1"/>
</dbReference>
<organism evidence="13 14">
    <name type="scientific">Aerophobetes bacterium</name>
    <dbReference type="NCBI Taxonomy" id="2030807"/>
    <lineage>
        <taxon>Bacteria</taxon>
        <taxon>Candidatus Aerophobota</taxon>
    </lineage>
</organism>
<comment type="caution">
    <text evidence="13">The sequence shown here is derived from an EMBL/GenBank/DDBJ whole genome shotgun (WGS) entry which is preliminary data.</text>
</comment>
<sequence>SEGLRVIEDGVRFILNQRDLTRQIREIRHSLMRKAGEIPGAHWGKLIASREVGGDVGKDLGKEGRENFRDLIRANFRRVEEAQRSLEEFGKLFSPALGQSFKELRFKTYSLEKKVRGKLRKRIDLSFYAIAETKFIPEEDFEENIEKVVSNGATVIQLREKNLPPPSFLKIALRMRKLIRPPILFMVNDRVDIAMASRADGVHLGQEDFPLPAARRVMGEEMIIGVSTHSLEEALRAEREGADYVAIGPLFPTSTKLDSHPPVGTGIIGEIKKELSIPVVAIGGITAENIEEVLKMGADGIAVVSAIFGQEDVDVATRRLSQKIRNFRKKKQL</sequence>
<dbReference type="InterPro" id="IPR016229">
    <property type="entry name" value="TMP_synthase_cyanobac_bac"/>
</dbReference>
<dbReference type="UniPathway" id="UPA00060">
    <property type="reaction ID" value="UER00141"/>
</dbReference>
<dbReference type="GO" id="GO:0009229">
    <property type="term" value="P:thiamine diphosphate biosynthetic process"/>
    <property type="evidence" value="ECO:0007669"/>
    <property type="project" value="UniProtKB-UniPathway"/>
</dbReference>
<keyword evidence="2 9" id="KW-0808">Transferase</keyword>
<evidence type="ECO:0000256" key="3">
    <source>
        <dbReference type="ARBA" id="ARBA00022723"/>
    </source>
</evidence>
<feature type="domain" description="Thiamine phosphate synthase/TenI" evidence="11">
    <location>
        <begin position="128"/>
        <end position="307"/>
    </location>
</feature>